<organism evidence="2 3">
    <name type="scientific">Halorubrum laminariae</name>
    <dbReference type="NCBI Taxonomy" id="1433523"/>
    <lineage>
        <taxon>Archaea</taxon>
        <taxon>Methanobacteriati</taxon>
        <taxon>Methanobacteriota</taxon>
        <taxon>Stenosarchaea group</taxon>
        <taxon>Halobacteria</taxon>
        <taxon>Halobacteriales</taxon>
        <taxon>Haloferacaceae</taxon>
        <taxon>Halorubrum</taxon>
    </lineage>
</organism>
<dbReference type="Proteomes" id="UP001597185">
    <property type="component" value="Unassembled WGS sequence"/>
</dbReference>
<evidence type="ECO:0000313" key="3">
    <source>
        <dbReference type="Proteomes" id="UP001597185"/>
    </source>
</evidence>
<dbReference type="InterPro" id="IPR029464">
    <property type="entry name" value="HSDR_N"/>
</dbReference>
<gene>
    <name evidence="2" type="ORF">ACFR9T_15220</name>
</gene>
<dbReference type="Gene3D" id="3.90.1570.30">
    <property type="match status" value="1"/>
</dbReference>
<feature type="domain" description="Type I restriction enzyme R protein N-terminal" evidence="1">
    <location>
        <begin position="26"/>
        <end position="132"/>
    </location>
</feature>
<keyword evidence="3" id="KW-1185">Reference proteome</keyword>
<dbReference type="EMBL" id="JBHUDB010000018">
    <property type="protein sequence ID" value="MFD1571911.1"/>
    <property type="molecule type" value="Genomic_DNA"/>
</dbReference>
<sequence length="409" mass="45837">MDQEEISKYVDRCRGLIEASPQMDEENTKVKLIQPFLELLGWDLYSTEVALEYEIPMASGSTYVDYALLVGDSPVVFVEAKPARSTLSDAEVRQLRSYMRQELDVDWGILTNGKSFEVLTKDRSQNGGEEMSVVQFDLDDLSERPGVLQLLTKESIRSGKSAEIAEQVAETNRAIRYLSEHETSISASIANAVTDEVGELPIDIDAQTREFVQNLVTILREQRQFVGETADTDTESDPSESYVESIGDSEVIESADGPDNPDELEPLRNQIAGTIRRENIVGDPDSTVAVFPTRESGLPFLKENNAWGFVRVGRKFDYVAMYVTGDVREVKYIAEVDDVVAPDQAELVREPLEYKDRAKIASNKRVITFKPGSLYELEDPVPFETRYPQGLRYTTLGALRTADTTDDMI</sequence>
<evidence type="ECO:0000313" key="2">
    <source>
        <dbReference type="EMBL" id="MFD1571911.1"/>
    </source>
</evidence>
<dbReference type="AlphaFoldDB" id="A0ABD6C407"/>
<accession>A0ABD6C407</accession>
<name>A0ABD6C407_9EURY</name>
<dbReference type="RefSeq" id="WP_256419228.1">
    <property type="nucleotide sequence ID" value="NZ_JANHDL010000013.1"/>
</dbReference>
<proteinExistence type="predicted"/>
<reference evidence="2 3" key="1">
    <citation type="journal article" date="2019" name="Int. J. Syst. Evol. Microbiol.">
        <title>The Global Catalogue of Microorganisms (GCM) 10K type strain sequencing project: providing services to taxonomists for standard genome sequencing and annotation.</title>
        <authorList>
            <consortium name="The Broad Institute Genomics Platform"/>
            <consortium name="The Broad Institute Genome Sequencing Center for Infectious Disease"/>
            <person name="Wu L."/>
            <person name="Ma J."/>
        </authorList>
    </citation>
    <scope>NUCLEOTIDE SEQUENCE [LARGE SCALE GENOMIC DNA]</scope>
    <source>
        <strain evidence="2 3">CGMCC 1.12689</strain>
    </source>
</reference>
<dbReference type="Pfam" id="PF13588">
    <property type="entry name" value="HSDR_N_2"/>
    <property type="match status" value="1"/>
</dbReference>
<protein>
    <submittedName>
        <fullName evidence="2">Type I restriction enzyme HsdR N-terminal domain-containing protein</fullName>
    </submittedName>
</protein>
<comment type="caution">
    <text evidence="2">The sequence shown here is derived from an EMBL/GenBank/DDBJ whole genome shotgun (WGS) entry which is preliminary data.</text>
</comment>
<evidence type="ECO:0000259" key="1">
    <source>
        <dbReference type="Pfam" id="PF13588"/>
    </source>
</evidence>